<comment type="caution">
    <text evidence="1">The sequence shown here is derived from an EMBL/GenBank/DDBJ whole genome shotgun (WGS) entry which is preliminary data.</text>
</comment>
<reference evidence="1" key="1">
    <citation type="submission" date="2018-11" db="EMBL/GenBank/DDBJ databases">
        <authorList>
            <consortium name="Pathogen Informatics"/>
        </authorList>
    </citation>
    <scope>NUCLEOTIDE SEQUENCE</scope>
</reference>
<protein>
    <submittedName>
        <fullName evidence="1">Uncharacterized protein</fullName>
    </submittedName>
</protein>
<sequence>MDHLGKWTAFLDSLRKAEQFLTQDLVRWWKTQQRHKAPFNADALSKGHSDSMRNPATVGFRDYVISLHLRSQAYHIYFFIITRKVCSIPCKTGRQHVEEVLF</sequence>
<evidence type="ECO:0000313" key="2">
    <source>
        <dbReference type="Proteomes" id="UP000784294"/>
    </source>
</evidence>
<gene>
    <name evidence="1" type="ORF">PXEA_LOCUS21372</name>
</gene>
<name>A0A3S5A543_9PLAT</name>
<accession>A0A3S5A543</accession>
<keyword evidence="2" id="KW-1185">Reference proteome</keyword>
<dbReference type="AlphaFoldDB" id="A0A3S5A543"/>
<proteinExistence type="predicted"/>
<organism evidence="1 2">
    <name type="scientific">Protopolystoma xenopodis</name>
    <dbReference type="NCBI Taxonomy" id="117903"/>
    <lineage>
        <taxon>Eukaryota</taxon>
        <taxon>Metazoa</taxon>
        <taxon>Spiralia</taxon>
        <taxon>Lophotrochozoa</taxon>
        <taxon>Platyhelminthes</taxon>
        <taxon>Monogenea</taxon>
        <taxon>Polyopisthocotylea</taxon>
        <taxon>Polystomatidea</taxon>
        <taxon>Polystomatidae</taxon>
        <taxon>Protopolystoma</taxon>
    </lineage>
</organism>
<dbReference type="Proteomes" id="UP000784294">
    <property type="component" value="Unassembled WGS sequence"/>
</dbReference>
<evidence type="ECO:0000313" key="1">
    <source>
        <dbReference type="EMBL" id="VEL27932.1"/>
    </source>
</evidence>
<dbReference type="EMBL" id="CAAALY010091073">
    <property type="protein sequence ID" value="VEL27932.1"/>
    <property type="molecule type" value="Genomic_DNA"/>
</dbReference>